<dbReference type="InterPro" id="IPR036691">
    <property type="entry name" value="Endo/exonu/phosph_ase_sf"/>
</dbReference>
<evidence type="ECO:0000313" key="5">
    <source>
        <dbReference type="EMBL" id="EGD73069.1"/>
    </source>
</evidence>
<evidence type="ECO:0000256" key="2">
    <source>
        <dbReference type="ARBA" id="ARBA00022801"/>
    </source>
</evidence>
<comment type="similarity">
    <text evidence="1">Belongs to the CCR4/nocturin family.</text>
</comment>
<dbReference type="GO" id="GO:0006139">
    <property type="term" value="P:nucleobase-containing compound metabolic process"/>
    <property type="evidence" value="ECO:0007669"/>
    <property type="project" value="UniProtKB-ARBA"/>
</dbReference>
<dbReference type="PANTHER" id="PTHR12121">
    <property type="entry name" value="CARBON CATABOLITE REPRESSOR PROTEIN 4"/>
    <property type="match status" value="1"/>
</dbReference>
<evidence type="ECO:0000259" key="4">
    <source>
        <dbReference type="Pfam" id="PF03372"/>
    </source>
</evidence>
<dbReference type="SUPFAM" id="SSF56219">
    <property type="entry name" value="DNase I-like"/>
    <property type="match status" value="1"/>
</dbReference>
<evidence type="ECO:0000256" key="3">
    <source>
        <dbReference type="SAM" id="MobiDB-lite"/>
    </source>
</evidence>
<dbReference type="PANTHER" id="PTHR12121:SF45">
    <property type="entry name" value="NOCTURNIN"/>
    <property type="match status" value="1"/>
</dbReference>
<dbReference type="Pfam" id="PF03372">
    <property type="entry name" value="Exo_endo_phos"/>
    <property type="match status" value="1"/>
</dbReference>
<feature type="compositionally biased region" description="Basic and acidic residues" evidence="3">
    <location>
        <begin position="381"/>
        <end position="390"/>
    </location>
</feature>
<feature type="compositionally biased region" description="Polar residues" evidence="3">
    <location>
        <begin position="365"/>
        <end position="380"/>
    </location>
</feature>
<dbReference type="AlphaFoldDB" id="F2U9P2"/>
<dbReference type="EMBL" id="GL832965">
    <property type="protein sequence ID" value="EGD73069.1"/>
    <property type="molecule type" value="Genomic_DNA"/>
</dbReference>
<gene>
    <name evidence="5" type="ORF">PTSG_04783</name>
</gene>
<keyword evidence="2" id="KW-0378">Hydrolase</keyword>
<dbReference type="InterPro" id="IPR050410">
    <property type="entry name" value="CCR4/nocturin_mRNA_transcr"/>
</dbReference>
<dbReference type="FunCoup" id="F2U9P2">
    <property type="interactions" value="663"/>
</dbReference>
<evidence type="ECO:0000256" key="1">
    <source>
        <dbReference type="ARBA" id="ARBA00010774"/>
    </source>
</evidence>
<protein>
    <recommendedName>
        <fullName evidence="4">Endonuclease/exonuclease/phosphatase domain-containing protein</fullName>
    </recommendedName>
</protein>
<sequence length="390" mass="43118">MLKREWVCADDGGTDVGVQEGLKEMPTKQEEGTEEAQDNSIVVCEFNVLANGLAQHGKFSRCDAEYLTWEHRSPLLRDEIARIRADIFGLAECNEFDTFWEPMFAEEGYDVVYCAKSKSPAQRFGGTADGCCIAVRRDRFRVVSKLQRDDAPVAVAAQLLDITTQQHLLVCMCHLKSGRTFGDMRSAQMEMLLASISEFEEGLSRPCPTAIMLGDFNAHSDEMCVTMCEEAGFTKVFSDVKHYPWTTWKYRHGPSADPKDEVEQKHTIDHILARPATRLVSYLALPSDDEVTQGCFPSATFPSDHVSVAVRIAWGPNREGSEDHGDSDQTEAVECVERIEEDHEGDTAGKGTENGAPGATGVTRAGTSAGESERQPQTPNRADDDRSDSH</sequence>
<name>F2U9P2_SALR5</name>
<evidence type="ECO:0000313" key="6">
    <source>
        <dbReference type="Proteomes" id="UP000007799"/>
    </source>
</evidence>
<dbReference type="STRING" id="946362.F2U9P2"/>
<feature type="compositionally biased region" description="Basic and acidic residues" evidence="3">
    <location>
        <begin position="335"/>
        <end position="347"/>
    </location>
</feature>
<accession>F2U9P2</accession>
<dbReference type="InParanoid" id="F2U9P2"/>
<dbReference type="KEGG" id="sre:PTSG_04783"/>
<proteinExistence type="inferred from homology"/>
<feature type="domain" description="Endonuclease/exonuclease/phosphatase" evidence="4">
    <location>
        <begin position="47"/>
        <end position="305"/>
    </location>
</feature>
<dbReference type="InterPro" id="IPR005135">
    <property type="entry name" value="Endo/exonuclease/phosphatase"/>
</dbReference>
<dbReference type="OMA" id="CALFFDR"/>
<dbReference type="OrthoDB" id="10253982at2759"/>
<feature type="region of interest" description="Disordered" evidence="3">
    <location>
        <begin position="316"/>
        <end position="390"/>
    </location>
</feature>
<dbReference type="eggNOG" id="KOG0620">
    <property type="taxonomic scope" value="Eukaryota"/>
</dbReference>
<dbReference type="GeneID" id="16074678"/>
<dbReference type="Proteomes" id="UP000007799">
    <property type="component" value="Unassembled WGS sequence"/>
</dbReference>
<keyword evidence="6" id="KW-1185">Reference proteome</keyword>
<dbReference type="GO" id="GO:0000175">
    <property type="term" value="F:3'-5'-RNA exonuclease activity"/>
    <property type="evidence" value="ECO:0007669"/>
    <property type="project" value="TreeGrafter"/>
</dbReference>
<dbReference type="Gene3D" id="3.60.10.10">
    <property type="entry name" value="Endonuclease/exonuclease/phosphatase"/>
    <property type="match status" value="1"/>
</dbReference>
<reference evidence="5" key="1">
    <citation type="submission" date="2009-08" db="EMBL/GenBank/DDBJ databases">
        <title>Annotation of Salpingoeca rosetta.</title>
        <authorList>
            <consortium name="The Broad Institute Genome Sequencing Platform"/>
            <person name="Russ C."/>
            <person name="Cuomo C."/>
            <person name="Burger G."/>
            <person name="Gray M.W."/>
            <person name="Holland P.W.H."/>
            <person name="King N."/>
            <person name="Lang F.B.F."/>
            <person name="Roger A.J."/>
            <person name="Ruiz-Trillo I."/>
            <person name="Young S.K."/>
            <person name="Zeng Q."/>
            <person name="Gargeya S."/>
            <person name="Alvarado L."/>
            <person name="Berlin A."/>
            <person name="Chapman S.B."/>
            <person name="Chen Z."/>
            <person name="Freedman E."/>
            <person name="Gellesch M."/>
            <person name="Goldberg J."/>
            <person name="Griggs A."/>
            <person name="Gujja S."/>
            <person name="Heilman E."/>
            <person name="Heiman D."/>
            <person name="Howarth C."/>
            <person name="Mehta T."/>
            <person name="Neiman D."/>
            <person name="Pearson M."/>
            <person name="Roberts A."/>
            <person name="Saif S."/>
            <person name="Shea T."/>
            <person name="Shenoy N."/>
            <person name="Sisk P."/>
            <person name="Stolte C."/>
            <person name="Sykes S."/>
            <person name="White J."/>
            <person name="Yandava C."/>
            <person name="Haas B."/>
            <person name="Nusbaum C."/>
            <person name="Birren B."/>
        </authorList>
    </citation>
    <scope>NUCLEOTIDE SEQUENCE [LARGE SCALE GENOMIC DNA]</scope>
    <source>
        <strain evidence="5">ATCC 50818</strain>
    </source>
</reference>
<organism evidence="6">
    <name type="scientific">Salpingoeca rosetta (strain ATCC 50818 / BSB-021)</name>
    <dbReference type="NCBI Taxonomy" id="946362"/>
    <lineage>
        <taxon>Eukaryota</taxon>
        <taxon>Choanoflagellata</taxon>
        <taxon>Craspedida</taxon>
        <taxon>Salpingoecidae</taxon>
        <taxon>Salpingoeca</taxon>
    </lineage>
</organism>
<dbReference type="RefSeq" id="XP_004994100.1">
    <property type="nucleotide sequence ID" value="XM_004994043.1"/>
</dbReference>